<dbReference type="Proteomes" id="UP001066276">
    <property type="component" value="Chromosome 3_2"/>
</dbReference>
<keyword evidence="2" id="KW-1185">Reference proteome</keyword>
<proteinExistence type="predicted"/>
<reference evidence="1" key="1">
    <citation type="journal article" date="2022" name="bioRxiv">
        <title>Sequencing and chromosome-scale assembly of the giantPleurodeles waltlgenome.</title>
        <authorList>
            <person name="Brown T."/>
            <person name="Elewa A."/>
            <person name="Iarovenko S."/>
            <person name="Subramanian E."/>
            <person name="Araus A.J."/>
            <person name="Petzold A."/>
            <person name="Susuki M."/>
            <person name="Suzuki K.-i.T."/>
            <person name="Hayashi T."/>
            <person name="Toyoda A."/>
            <person name="Oliveira C."/>
            <person name="Osipova E."/>
            <person name="Leigh N.D."/>
            <person name="Simon A."/>
            <person name="Yun M.H."/>
        </authorList>
    </citation>
    <scope>NUCLEOTIDE SEQUENCE</scope>
    <source>
        <strain evidence="1">20211129_DDA</strain>
        <tissue evidence="1">Liver</tissue>
    </source>
</reference>
<dbReference type="AlphaFoldDB" id="A0AAV7TIM9"/>
<dbReference type="EMBL" id="JANPWB010000006">
    <property type="protein sequence ID" value="KAJ1176463.1"/>
    <property type="molecule type" value="Genomic_DNA"/>
</dbReference>
<gene>
    <name evidence="1" type="ORF">NDU88_001743</name>
</gene>
<name>A0AAV7TIM9_PLEWA</name>
<protein>
    <submittedName>
        <fullName evidence="1">Uncharacterized protein</fullName>
    </submittedName>
</protein>
<evidence type="ECO:0000313" key="2">
    <source>
        <dbReference type="Proteomes" id="UP001066276"/>
    </source>
</evidence>
<organism evidence="1 2">
    <name type="scientific">Pleurodeles waltl</name>
    <name type="common">Iberian ribbed newt</name>
    <dbReference type="NCBI Taxonomy" id="8319"/>
    <lineage>
        <taxon>Eukaryota</taxon>
        <taxon>Metazoa</taxon>
        <taxon>Chordata</taxon>
        <taxon>Craniata</taxon>
        <taxon>Vertebrata</taxon>
        <taxon>Euteleostomi</taxon>
        <taxon>Amphibia</taxon>
        <taxon>Batrachia</taxon>
        <taxon>Caudata</taxon>
        <taxon>Salamandroidea</taxon>
        <taxon>Salamandridae</taxon>
        <taxon>Pleurodelinae</taxon>
        <taxon>Pleurodeles</taxon>
    </lineage>
</organism>
<comment type="caution">
    <text evidence="1">The sequence shown here is derived from an EMBL/GenBank/DDBJ whole genome shotgun (WGS) entry which is preliminary data.</text>
</comment>
<accession>A0AAV7TIM9</accession>
<sequence>MMGQERQKPCMGKVVRDLKGQRRCVLLHAEVPGAIALTVRLLSDNAPLLLECETHIPKPVIPLWHLRPDLLGDLEYKKDLQDVLNGYFSANWGTATTCGIEWEATKLVIRGESLSKSYGIRKCLDRDLKQQEDALAAIQCQVDNGDASESDCLEVRGRIVDLWGRLDNYVCWDYRQGLFRGGDRSGVCSFGSSGGNVPSPSS</sequence>
<evidence type="ECO:0000313" key="1">
    <source>
        <dbReference type="EMBL" id="KAJ1176463.1"/>
    </source>
</evidence>